<keyword evidence="7 12" id="KW-0378">Hydrolase</keyword>
<feature type="transmembrane region" description="Helical" evidence="12">
    <location>
        <begin position="7"/>
        <end position="24"/>
    </location>
</feature>
<evidence type="ECO:0000256" key="11">
    <source>
        <dbReference type="ARBA" id="ARBA00023136"/>
    </source>
</evidence>
<evidence type="ECO:0000256" key="6">
    <source>
        <dbReference type="ARBA" id="ARBA00022723"/>
    </source>
</evidence>
<dbReference type="HAMAP" id="MF_00188">
    <property type="entry name" value="Pept_M48_protease_HtpX"/>
    <property type="match status" value="1"/>
</dbReference>
<organism evidence="14 15">
    <name type="scientific">Alicyclobacillus fodiniaquatilis</name>
    <dbReference type="NCBI Taxonomy" id="1661150"/>
    <lineage>
        <taxon>Bacteria</taxon>
        <taxon>Bacillati</taxon>
        <taxon>Bacillota</taxon>
        <taxon>Bacilli</taxon>
        <taxon>Bacillales</taxon>
        <taxon>Alicyclobacillaceae</taxon>
        <taxon>Alicyclobacillus</taxon>
    </lineage>
</organism>
<dbReference type="PANTHER" id="PTHR43221:SF1">
    <property type="entry name" value="PROTEASE HTPX"/>
    <property type="match status" value="1"/>
</dbReference>
<protein>
    <recommendedName>
        <fullName evidence="12">Protease HtpX homolog</fullName>
        <ecNumber evidence="12">3.4.24.-</ecNumber>
    </recommendedName>
</protein>
<evidence type="ECO:0000256" key="10">
    <source>
        <dbReference type="ARBA" id="ARBA00023049"/>
    </source>
</evidence>
<dbReference type="Gene3D" id="3.30.2010.10">
    <property type="entry name" value="Metalloproteases ('zincins'), catalytic domain"/>
    <property type="match status" value="1"/>
</dbReference>
<accession>A0ABW4JEU2</accession>
<evidence type="ECO:0000313" key="14">
    <source>
        <dbReference type="EMBL" id="MFD1674259.1"/>
    </source>
</evidence>
<keyword evidence="15" id="KW-1185">Reference proteome</keyword>
<dbReference type="PANTHER" id="PTHR43221">
    <property type="entry name" value="PROTEASE HTPX"/>
    <property type="match status" value="1"/>
</dbReference>
<dbReference type="Proteomes" id="UP001597079">
    <property type="component" value="Unassembled WGS sequence"/>
</dbReference>
<feature type="transmembrane region" description="Helical" evidence="12">
    <location>
        <begin position="182"/>
        <end position="199"/>
    </location>
</feature>
<feature type="binding site" evidence="12">
    <location>
        <position position="134"/>
    </location>
    <ligand>
        <name>Zn(2+)</name>
        <dbReference type="ChEBI" id="CHEBI:29105"/>
        <note>catalytic</note>
    </ligand>
</feature>
<comment type="subcellular location">
    <subcellularLocation>
        <location evidence="1 12">Cell membrane</location>
        <topology evidence="1 12">Multi-pass membrane protein</topology>
    </subcellularLocation>
</comment>
<dbReference type="Pfam" id="PF01435">
    <property type="entry name" value="Peptidase_M48"/>
    <property type="match status" value="1"/>
</dbReference>
<evidence type="ECO:0000256" key="8">
    <source>
        <dbReference type="ARBA" id="ARBA00022833"/>
    </source>
</evidence>
<evidence type="ECO:0000256" key="3">
    <source>
        <dbReference type="ARBA" id="ARBA00022475"/>
    </source>
</evidence>
<evidence type="ECO:0000256" key="5">
    <source>
        <dbReference type="ARBA" id="ARBA00022692"/>
    </source>
</evidence>
<evidence type="ECO:0000256" key="9">
    <source>
        <dbReference type="ARBA" id="ARBA00022989"/>
    </source>
</evidence>
<evidence type="ECO:0000259" key="13">
    <source>
        <dbReference type="Pfam" id="PF01435"/>
    </source>
</evidence>
<feature type="binding site" evidence="12">
    <location>
        <position position="204"/>
    </location>
    <ligand>
        <name>Zn(2+)</name>
        <dbReference type="ChEBI" id="CHEBI:29105"/>
        <note>catalytic</note>
    </ligand>
</feature>
<comment type="similarity">
    <text evidence="2 12">Belongs to the peptidase M48B family.</text>
</comment>
<dbReference type="CDD" id="cd07336">
    <property type="entry name" value="M48B_HtpX_like"/>
    <property type="match status" value="1"/>
</dbReference>
<keyword evidence="11 12" id="KW-0472">Membrane</keyword>
<keyword evidence="10 12" id="KW-0482">Metalloprotease</keyword>
<keyword evidence="6 12" id="KW-0479">Metal-binding</keyword>
<evidence type="ECO:0000256" key="7">
    <source>
        <dbReference type="ARBA" id="ARBA00022801"/>
    </source>
</evidence>
<keyword evidence="3 12" id="KW-1003">Cell membrane</keyword>
<evidence type="ECO:0000256" key="2">
    <source>
        <dbReference type="ARBA" id="ARBA00009779"/>
    </source>
</evidence>
<keyword evidence="8 12" id="KW-0862">Zinc</keyword>
<dbReference type="InterPro" id="IPR001915">
    <property type="entry name" value="Peptidase_M48"/>
</dbReference>
<dbReference type="InterPro" id="IPR022919">
    <property type="entry name" value="Pept_M48_protease_HtpX"/>
</dbReference>
<evidence type="ECO:0000256" key="4">
    <source>
        <dbReference type="ARBA" id="ARBA00022670"/>
    </source>
</evidence>
<feature type="transmembrane region" description="Helical" evidence="12">
    <location>
        <begin position="30"/>
        <end position="48"/>
    </location>
</feature>
<dbReference type="InterPro" id="IPR050083">
    <property type="entry name" value="HtpX_protease"/>
</dbReference>
<dbReference type="NCBIfam" id="NF002826">
    <property type="entry name" value="PRK03001.1"/>
    <property type="match status" value="1"/>
</dbReference>
<keyword evidence="9 12" id="KW-1133">Transmembrane helix</keyword>
<feature type="active site" evidence="12">
    <location>
        <position position="131"/>
    </location>
</feature>
<comment type="caution">
    <text evidence="14">The sequence shown here is derived from an EMBL/GenBank/DDBJ whole genome shotgun (WGS) entry which is preliminary data.</text>
</comment>
<dbReference type="EC" id="3.4.24.-" evidence="12"/>
<dbReference type="RefSeq" id="WP_377942127.1">
    <property type="nucleotide sequence ID" value="NZ_JBHUCX010000018.1"/>
</dbReference>
<dbReference type="GO" id="GO:0008237">
    <property type="term" value="F:metallopeptidase activity"/>
    <property type="evidence" value="ECO:0007669"/>
    <property type="project" value="UniProtKB-KW"/>
</dbReference>
<feature type="domain" description="Peptidase M48" evidence="13">
    <location>
        <begin position="64"/>
        <end position="277"/>
    </location>
</feature>
<evidence type="ECO:0000256" key="12">
    <source>
        <dbReference type="HAMAP-Rule" id="MF_00188"/>
    </source>
</evidence>
<gene>
    <name evidence="12 14" type="primary">htpX</name>
    <name evidence="14" type="ORF">ACFSB2_05965</name>
</gene>
<reference evidence="15" key="1">
    <citation type="journal article" date="2019" name="Int. J. Syst. Evol. Microbiol.">
        <title>The Global Catalogue of Microorganisms (GCM) 10K type strain sequencing project: providing services to taxonomists for standard genome sequencing and annotation.</title>
        <authorList>
            <consortium name="The Broad Institute Genomics Platform"/>
            <consortium name="The Broad Institute Genome Sequencing Center for Infectious Disease"/>
            <person name="Wu L."/>
            <person name="Ma J."/>
        </authorList>
    </citation>
    <scope>NUCLEOTIDE SEQUENCE [LARGE SCALE GENOMIC DNA]</scope>
    <source>
        <strain evidence="15">CGMCC 1.12286</strain>
    </source>
</reference>
<comment type="cofactor">
    <cofactor evidence="12">
        <name>Zn(2+)</name>
        <dbReference type="ChEBI" id="CHEBI:29105"/>
    </cofactor>
    <text evidence="12">Binds 1 zinc ion per subunit.</text>
</comment>
<feature type="binding site" evidence="12">
    <location>
        <position position="130"/>
    </location>
    <ligand>
        <name>Zn(2+)</name>
        <dbReference type="ChEBI" id="CHEBI:29105"/>
        <note>catalytic</note>
    </ligand>
</feature>
<sequence length="283" mass="31400">MNAAKTWTLMAALTVILVLIGHFIGGSRGMLIFLLISIAMNAFAYWTSGTMAIRLTQSYPVTEAEAPELYQIIRRLARRANLPMPEIYVTPSEQPNAFATGRNPQNAKVAVTEGILRLMPSDELEGVLAHEMAHVKNRDILISSMAAVMAGAITSIANILQWTMIFGGEERDREGGNVAAEIAMMILAPLAATVIQLAISRAREYRADATGARLMGDPRPLANALERLEQYHGRPMYQARPATAHMFIMNPLHGQSLLNLFSTHPPMEERVRRLRNMNIHRMN</sequence>
<feature type="transmembrane region" description="Helical" evidence="12">
    <location>
        <begin position="140"/>
        <end position="162"/>
    </location>
</feature>
<name>A0ABW4JEU2_9BACL</name>
<keyword evidence="5 12" id="KW-0812">Transmembrane</keyword>
<evidence type="ECO:0000256" key="1">
    <source>
        <dbReference type="ARBA" id="ARBA00004651"/>
    </source>
</evidence>
<keyword evidence="4 12" id="KW-0645">Protease</keyword>
<proteinExistence type="inferred from homology"/>
<dbReference type="EMBL" id="JBHUCX010000018">
    <property type="protein sequence ID" value="MFD1674259.1"/>
    <property type="molecule type" value="Genomic_DNA"/>
</dbReference>
<evidence type="ECO:0000313" key="15">
    <source>
        <dbReference type="Proteomes" id="UP001597079"/>
    </source>
</evidence>